<reference evidence="3 4" key="1">
    <citation type="journal article" date="2014" name="Genome Announc.">
        <title>Genome sequence of the basidiomycetous fungus Pseudozyma aphidis DSM70725, an efficient producer of biosurfactant mannosylerythritol lipids.</title>
        <authorList>
            <person name="Lorenz S."/>
            <person name="Guenther M."/>
            <person name="Grumaz C."/>
            <person name="Rupp S."/>
            <person name="Zibek S."/>
            <person name="Sohn K."/>
        </authorList>
    </citation>
    <scope>NUCLEOTIDE SEQUENCE [LARGE SCALE GENOMIC DNA]</scope>
    <source>
        <strain evidence="4">ATCC 32657 / CBS 517.83 / DSM 70725 / JCM 10318 / NBRC 10182 / NRRL Y-7954 / St-0401</strain>
    </source>
</reference>
<dbReference type="Pfam" id="PF01852">
    <property type="entry name" value="START"/>
    <property type="match status" value="1"/>
</dbReference>
<protein>
    <recommendedName>
        <fullName evidence="2">START domain-containing protein</fullName>
    </recommendedName>
</protein>
<keyword evidence="4" id="KW-1185">Reference proteome</keyword>
<evidence type="ECO:0000256" key="1">
    <source>
        <dbReference type="SAM" id="MobiDB-lite"/>
    </source>
</evidence>
<sequence>MLGANPKIGCTATHGERDMSLGQPVGAAQPKHRLPCRKAPASTHITQRRAWAAECGKSSLRFGVQPTARSSAQPRLRKTWLLAAAAVALPSPPATITLLQGPSRSLIRSEPSHPGRHAPLKTHSIAIYTQARPAPPSAGSDQDRGKVLALDVPASPCCAARNNTTSFQAAGQPLDDNDAHNMSTPGNIAVIPERPAEKGYWKNDWQNVADKLMDMLLTLRQDTEAGWEDRGAFNGCEIAIYPRKPDEPFSVMPMFRGKTHAAGLTPLEVFTGIRMTGFRMMWDTRVQSAHIMRSFSMHEFLFYLVWRGIGPIHKPRDTCGIQALRCWDAAGNLQRTPDFTTTKMILGYQSLDEVPGIPPQVEGCVRAHIFKAAFYLESREGGCDITYIGHVDLAAAIPNYILSTLHSELPKSTVRLRDMLLTFGVPPVLIDRQGRIALQYLSCNPETRQVSLHATIMQAGSVHLYLDYNKMFTQGVVISNVLGSAAAAISVREHFGSEDGLERRMLALDLLPEGVGGEFRLIIDAADKEGPESGTGPGWW</sequence>
<dbReference type="PANTHER" id="PTHR19308">
    <property type="entry name" value="PHOSPHATIDYLCHOLINE TRANSFER PROTEIN"/>
    <property type="match status" value="1"/>
</dbReference>
<proteinExistence type="predicted"/>
<organism evidence="3 4">
    <name type="scientific">Moesziomyces aphidis</name>
    <name type="common">Pseudozyma aphidis</name>
    <dbReference type="NCBI Taxonomy" id="84754"/>
    <lineage>
        <taxon>Eukaryota</taxon>
        <taxon>Fungi</taxon>
        <taxon>Dikarya</taxon>
        <taxon>Basidiomycota</taxon>
        <taxon>Ustilaginomycotina</taxon>
        <taxon>Ustilaginomycetes</taxon>
        <taxon>Ustilaginales</taxon>
        <taxon>Ustilaginaceae</taxon>
        <taxon>Moesziomyces</taxon>
    </lineage>
</organism>
<dbReference type="Proteomes" id="UP000019462">
    <property type="component" value="Unassembled WGS sequence"/>
</dbReference>
<feature type="domain" description="START" evidence="2">
    <location>
        <begin position="207"/>
        <end position="404"/>
    </location>
</feature>
<dbReference type="EMBL" id="AWNI01000008">
    <property type="protein sequence ID" value="ETS63756.1"/>
    <property type="molecule type" value="Genomic_DNA"/>
</dbReference>
<accession>W3VSJ7</accession>
<dbReference type="AlphaFoldDB" id="W3VSJ7"/>
<evidence type="ECO:0000313" key="3">
    <source>
        <dbReference type="EMBL" id="ETS63756.1"/>
    </source>
</evidence>
<dbReference type="PROSITE" id="PS50848">
    <property type="entry name" value="START"/>
    <property type="match status" value="1"/>
</dbReference>
<dbReference type="GO" id="GO:0005737">
    <property type="term" value="C:cytoplasm"/>
    <property type="evidence" value="ECO:0007669"/>
    <property type="project" value="UniProtKB-ARBA"/>
</dbReference>
<evidence type="ECO:0000259" key="2">
    <source>
        <dbReference type="PROSITE" id="PS50848"/>
    </source>
</evidence>
<dbReference type="PANTHER" id="PTHR19308:SF54">
    <property type="entry name" value="START DOMAIN-CONTAINING PROTEIN"/>
    <property type="match status" value="1"/>
</dbReference>
<dbReference type="InterPro" id="IPR051213">
    <property type="entry name" value="START_lipid_transfer"/>
</dbReference>
<dbReference type="HOGENOM" id="CLU_504450_0_0_1"/>
<comment type="caution">
    <text evidence="3">The sequence shown here is derived from an EMBL/GenBank/DDBJ whole genome shotgun (WGS) entry which is preliminary data.</text>
</comment>
<dbReference type="GO" id="GO:0008289">
    <property type="term" value="F:lipid binding"/>
    <property type="evidence" value="ECO:0007669"/>
    <property type="project" value="InterPro"/>
</dbReference>
<dbReference type="OrthoDB" id="196858at2759"/>
<dbReference type="InterPro" id="IPR002913">
    <property type="entry name" value="START_lipid-bd_dom"/>
</dbReference>
<name>W3VSJ7_MOEAP</name>
<dbReference type="Gene3D" id="3.30.530.20">
    <property type="match status" value="1"/>
</dbReference>
<dbReference type="InterPro" id="IPR023393">
    <property type="entry name" value="START-like_dom_sf"/>
</dbReference>
<dbReference type="SUPFAM" id="SSF55961">
    <property type="entry name" value="Bet v1-like"/>
    <property type="match status" value="1"/>
</dbReference>
<gene>
    <name evidence="3" type="ORF">PaG_02073</name>
</gene>
<feature type="region of interest" description="Disordered" evidence="1">
    <location>
        <begin position="1"/>
        <end position="34"/>
    </location>
</feature>
<evidence type="ECO:0000313" key="4">
    <source>
        <dbReference type="Proteomes" id="UP000019462"/>
    </source>
</evidence>